<dbReference type="PROSITE" id="PS50110">
    <property type="entry name" value="RESPONSE_REGULATORY"/>
    <property type="match status" value="1"/>
</dbReference>
<feature type="domain" description="Response regulatory" evidence="2">
    <location>
        <begin position="37"/>
        <end position="155"/>
    </location>
</feature>
<dbReference type="GeneID" id="116197361"/>
<dbReference type="Pfam" id="PF00072">
    <property type="entry name" value="Response_reg"/>
    <property type="match status" value="1"/>
</dbReference>
<name>A0A6P8CGY1_PUNGR</name>
<dbReference type="InterPro" id="IPR011006">
    <property type="entry name" value="CheY-like_superfamily"/>
</dbReference>
<evidence type="ECO:0000313" key="4">
    <source>
        <dbReference type="RefSeq" id="XP_031383342.1"/>
    </source>
</evidence>
<evidence type="ECO:0000313" key="3">
    <source>
        <dbReference type="Proteomes" id="UP000515151"/>
    </source>
</evidence>
<evidence type="ECO:0000259" key="2">
    <source>
        <dbReference type="PROSITE" id="PS50110"/>
    </source>
</evidence>
<dbReference type="Gene3D" id="3.40.50.2300">
    <property type="match status" value="1"/>
</dbReference>
<dbReference type="Proteomes" id="UP000515151">
    <property type="component" value="Chromosome 2"/>
</dbReference>
<protein>
    <submittedName>
        <fullName evidence="4">Two-component response regulator ORR41-like</fullName>
    </submittedName>
</protein>
<dbReference type="PANTHER" id="PTHR43228:SF1">
    <property type="entry name" value="TWO-COMPONENT RESPONSE REGULATOR ARR22"/>
    <property type="match status" value="1"/>
</dbReference>
<dbReference type="OrthoDB" id="21225at2759"/>
<proteinExistence type="predicted"/>
<dbReference type="InterPro" id="IPR052048">
    <property type="entry name" value="ST_Response_Regulator"/>
</dbReference>
<comment type="caution">
    <text evidence="1">Lacks conserved residue(s) required for the propagation of feature annotation.</text>
</comment>
<dbReference type="InterPro" id="IPR001789">
    <property type="entry name" value="Sig_transdc_resp-reg_receiver"/>
</dbReference>
<sequence length="158" mass="17627">MTSEEGASSNSPKRAKTEFGDVRKIGRFTVETQRLVKVLIVEADDTLRVLDKMTIESLNLPVTVQEAANGSKAVDMYRATPFDVIFMGLEMPVMNGIEATKVLRDIGARSMIIGMVLITLNNDELVQAFQEAGLDECRRMPMTSNEFRSILQKARDKI</sequence>
<dbReference type="SUPFAM" id="SSF52172">
    <property type="entry name" value="CheY-like"/>
    <property type="match status" value="1"/>
</dbReference>
<reference evidence="3" key="1">
    <citation type="journal article" date="2020" name="Plant Biotechnol. J.">
        <title>The pomegranate (Punica granatum L.) draft genome dissects genetic divergence between soft- and hard-seeded cultivars.</title>
        <authorList>
            <person name="Luo X."/>
            <person name="Li H."/>
            <person name="Wu Z."/>
            <person name="Yao W."/>
            <person name="Zhao P."/>
            <person name="Cao D."/>
            <person name="Yu H."/>
            <person name="Li K."/>
            <person name="Poudel K."/>
            <person name="Zhao D."/>
            <person name="Zhang F."/>
            <person name="Xia X."/>
            <person name="Chen L."/>
            <person name="Wang Q."/>
            <person name="Jing D."/>
            <person name="Cao S."/>
        </authorList>
    </citation>
    <scope>NUCLEOTIDE SEQUENCE [LARGE SCALE GENOMIC DNA]</scope>
    <source>
        <strain evidence="3">cv. Tunisia</strain>
    </source>
</reference>
<gene>
    <name evidence="4" type="primary">LOC116197361</name>
</gene>
<dbReference type="AlphaFoldDB" id="A0A6P8CGY1"/>
<dbReference type="RefSeq" id="XP_031383342.1">
    <property type="nucleotide sequence ID" value="XM_031527482.1"/>
</dbReference>
<dbReference type="GO" id="GO:0000160">
    <property type="term" value="P:phosphorelay signal transduction system"/>
    <property type="evidence" value="ECO:0007669"/>
    <property type="project" value="InterPro"/>
</dbReference>
<dbReference type="CDD" id="cd17546">
    <property type="entry name" value="REC_hyHK_CKI1_RcsC-like"/>
    <property type="match status" value="1"/>
</dbReference>
<dbReference type="SMART" id="SM00448">
    <property type="entry name" value="REC"/>
    <property type="match status" value="1"/>
</dbReference>
<reference evidence="4" key="2">
    <citation type="submission" date="2025-08" db="UniProtKB">
        <authorList>
            <consortium name="RefSeq"/>
        </authorList>
    </citation>
    <scope>IDENTIFICATION</scope>
    <source>
        <tissue evidence="4">Leaf</tissue>
    </source>
</reference>
<dbReference type="PANTHER" id="PTHR43228">
    <property type="entry name" value="TWO-COMPONENT RESPONSE REGULATOR"/>
    <property type="match status" value="1"/>
</dbReference>
<keyword evidence="3" id="KW-1185">Reference proteome</keyword>
<accession>A0A6P8CGY1</accession>
<evidence type="ECO:0000256" key="1">
    <source>
        <dbReference type="PROSITE-ProRule" id="PRU00169"/>
    </source>
</evidence>
<organism evidence="3 4">
    <name type="scientific">Punica granatum</name>
    <name type="common">Pomegranate</name>
    <dbReference type="NCBI Taxonomy" id="22663"/>
    <lineage>
        <taxon>Eukaryota</taxon>
        <taxon>Viridiplantae</taxon>
        <taxon>Streptophyta</taxon>
        <taxon>Embryophyta</taxon>
        <taxon>Tracheophyta</taxon>
        <taxon>Spermatophyta</taxon>
        <taxon>Magnoliopsida</taxon>
        <taxon>eudicotyledons</taxon>
        <taxon>Gunneridae</taxon>
        <taxon>Pentapetalae</taxon>
        <taxon>rosids</taxon>
        <taxon>malvids</taxon>
        <taxon>Myrtales</taxon>
        <taxon>Lythraceae</taxon>
        <taxon>Punica</taxon>
    </lineage>
</organism>